<accession>A0A7W7DM13</accession>
<evidence type="ECO:0000259" key="4">
    <source>
        <dbReference type="PROSITE" id="PS50943"/>
    </source>
</evidence>
<dbReference type="SUPFAM" id="SSF47413">
    <property type="entry name" value="lambda repressor-like DNA-binding domains"/>
    <property type="match status" value="1"/>
</dbReference>
<dbReference type="Pfam" id="PF01381">
    <property type="entry name" value="HTH_3"/>
    <property type="match status" value="1"/>
</dbReference>
<dbReference type="EMBL" id="JACHMS010000001">
    <property type="protein sequence ID" value="MBB4712454.1"/>
    <property type="molecule type" value="Genomic_DNA"/>
</dbReference>
<organism evidence="5 6">
    <name type="scientific">Streptomyces luteogriseus</name>
    <dbReference type="NCBI Taxonomy" id="68233"/>
    <lineage>
        <taxon>Bacteria</taxon>
        <taxon>Bacillati</taxon>
        <taxon>Actinomycetota</taxon>
        <taxon>Actinomycetes</taxon>
        <taxon>Kitasatosporales</taxon>
        <taxon>Streptomycetaceae</taxon>
        <taxon>Streptomyces</taxon>
    </lineage>
</organism>
<evidence type="ECO:0000256" key="2">
    <source>
        <dbReference type="ARBA" id="ARBA00023125"/>
    </source>
</evidence>
<feature type="domain" description="HTH cro/C1-type" evidence="4">
    <location>
        <begin position="33"/>
        <end position="86"/>
    </location>
</feature>
<dbReference type="Proteomes" id="UP000565089">
    <property type="component" value="Unassembled WGS sequence"/>
</dbReference>
<dbReference type="AlphaFoldDB" id="A0A7W7DM13"/>
<reference evidence="5 6" key="1">
    <citation type="submission" date="2020-08" db="EMBL/GenBank/DDBJ databases">
        <title>Sequencing the genomes of 1000 actinobacteria strains.</title>
        <authorList>
            <person name="Klenk H.-P."/>
        </authorList>
    </citation>
    <scope>NUCLEOTIDE SEQUENCE [LARGE SCALE GENOMIC DNA]</scope>
    <source>
        <strain evidence="5 6">DSM 40483</strain>
    </source>
</reference>
<keyword evidence="6" id="KW-1185">Reference proteome</keyword>
<evidence type="ECO:0000313" key="5">
    <source>
        <dbReference type="EMBL" id="MBB4712454.1"/>
    </source>
</evidence>
<dbReference type="RefSeq" id="WP_184908567.1">
    <property type="nucleotide sequence ID" value="NZ_JACHMS010000001.1"/>
</dbReference>
<keyword evidence="1" id="KW-0805">Transcription regulation</keyword>
<evidence type="ECO:0000256" key="3">
    <source>
        <dbReference type="ARBA" id="ARBA00023163"/>
    </source>
</evidence>
<dbReference type="GO" id="GO:0003677">
    <property type="term" value="F:DNA binding"/>
    <property type="evidence" value="ECO:0007669"/>
    <property type="project" value="UniProtKB-KW"/>
</dbReference>
<dbReference type="InterPro" id="IPR010982">
    <property type="entry name" value="Lambda_DNA-bd_dom_sf"/>
</dbReference>
<dbReference type="CDD" id="cd00093">
    <property type="entry name" value="HTH_XRE"/>
    <property type="match status" value="1"/>
</dbReference>
<name>A0A7W7DM13_9ACTN</name>
<comment type="caution">
    <text evidence="5">The sequence shown here is derived from an EMBL/GenBank/DDBJ whole genome shotgun (WGS) entry which is preliminary data.</text>
</comment>
<evidence type="ECO:0000313" key="6">
    <source>
        <dbReference type="Proteomes" id="UP000565089"/>
    </source>
</evidence>
<dbReference type="InterPro" id="IPR001387">
    <property type="entry name" value="Cro/C1-type_HTH"/>
</dbReference>
<keyword evidence="3" id="KW-0804">Transcription</keyword>
<proteinExistence type="predicted"/>
<dbReference type="PROSITE" id="PS50943">
    <property type="entry name" value="HTH_CROC1"/>
    <property type="match status" value="1"/>
</dbReference>
<sequence>MSEDQGRALFAAVDALLEEASPTDGLPEPAERKRLREAGSLSQERVAHTLGVRRETVSAWEAGRSEPRAPQRAAYIRLLKGLAAKFPPPQSIAPQQSVLRAITAPVATVTPAAGGGQKPSRPVSD</sequence>
<dbReference type="GeneID" id="95794326"/>
<gene>
    <name evidence="5" type="ORF">BJ965_002336</name>
</gene>
<keyword evidence="2 5" id="KW-0238">DNA-binding</keyword>
<evidence type="ECO:0000256" key="1">
    <source>
        <dbReference type="ARBA" id="ARBA00023015"/>
    </source>
</evidence>
<dbReference type="InterPro" id="IPR052359">
    <property type="entry name" value="HTH-type_reg/antitoxin"/>
</dbReference>
<dbReference type="PANTHER" id="PTHR36511">
    <property type="entry name" value="MERR FAMILY BACTERIAL REGULATORY PROTEIN"/>
    <property type="match status" value="1"/>
</dbReference>
<dbReference type="Gene3D" id="1.10.260.40">
    <property type="entry name" value="lambda repressor-like DNA-binding domains"/>
    <property type="match status" value="1"/>
</dbReference>
<dbReference type="PANTHER" id="PTHR36511:SF3">
    <property type="entry name" value="ANTITOXIN HIGA-2"/>
    <property type="match status" value="1"/>
</dbReference>
<protein>
    <submittedName>
        <fullName evidence="5">DNA-binding transcriptional regulator YiaG</fullName>
    </submittedName>
</protein>